<dbReference type="Pfam" id="PF00459">
    <property type="entry name" value="Inositol_P"/>
    <property type="match status" value="1"/>
</dbReference>
<proteinExistence type="predicted"/>
<dbReference type="GO" id="GO:0007165">
    <property type="term" value="P:signal transduction"/>
    <property type="evidence" value="ECO:0007669"/>
    <property type="project" value="TreeGrafter"/>
</dbReference>
<evidence type="ECO:0000313" key="2">
    <source>
        <dbReference type="EMBL" id="KKD37919.2"/>
    </source>
</evidence>
<keyword evidence="1" id="KW-0460">Magnesium</keyword>
<sequence length="339" mass="37257">MSHPTPTPRQILETLLPYLRVAAGYARQLQPLIRALPAKDGDNFFAEALTDADLSIQTLVEVALLGTFPNIRFYGEEHELSGNTKYFRSIELGEKGDYLVTLDPIDGTKFYLDGHNNYQIILTVLNSDEFEAVLAISPTLNTYYYALRGTLDPIDGTKFYLDGHNNYQIILTVLNSDEFEAVLAISPTLNTYYYALRGEGTFTGSLEDNLDACVPVQLNSPEPIILLGWGMSEFKPLLQKNYDVIDVGNDYSLETQIPNHNGILSGCVCGTVLRSGKFIDGAALAFLAQEAGCIVTTHDGSSPPPLNTCENYSRPGLLVAASESVHRHLLEAAKTLKNV</sequence>
<name>A0A0F5YG83_9CYAN</name>
<dbReference type="Proteomes" id="UP000033607">
    <property type="component" value="Unassembled WGS sequence"/>
</dbReference>
<evidence type="ECO:0000313" key="3">
    <source>
        <dbReference type="Proteomes" id="UP000033607"/>
    </source>
</evidence>
<accession>A0A0F5YG83</accession>
<dbReference type="SUPFAM" id="SSF56655">
    <property type="entry name" value="Carbohydrate phosphatase"/>
    <property type="match status" value="2"/>
</dbReference>
<organism evidence="2 3">
    <name type="scientific">Limnoraphis robusta CS-951</name>
    <dbReference type="NCBI Taxonomy" id="1637645"/>
    <lineage>
        <taxon>Bacteria</taxon>
        <taxon>Bacillati</taxon>
        <taxon>Cyanobacteriota</taxon>
        <taxon>Cyanophyceae</taxon>
        <taxon>Oscillatoriophycideae</taxon>
        <taxon>Oscillatoriales</taxon>
        <taxon>Sirenicapillariaceae</taxon>
        <taxon>Limnoraphis</taxon>
    </lineage>
</organism>
<dbReference type="PANTHER" id="PTHR20854">
    <property type="entry name" value="INOSITOL MONOPHOSPHATASE"/>
    <property type="match status" value="1"/>
</dbReference>
<feature type="binding site" evidence="1">
    <location>
        <position position="76"/>
    </location>
    <ligand>
        <name>Mg(2+)</name>
        <dbReference type="ChEBI" id="CHEBI:18420"/>
        <label>1</label>
        <note>catalytic</note>
    </ligand>
</feature>
<feature type="binding site" evidence="1">
    <location>
        <position position="103"/>
    </location>
    <ligand>
        <name>Mg(2+)</name>
        <dbReference type="ChEBI" id="CHEBI:18420"/>
        <label>1</label>
        <note>catalytic</note>
    </ligand>
</feature>
<feature type="binding site" evidence="1">
    <location>
        <position position="106"/>
    </location>
    <ligand>
        <name>Mg(2+)</name>
        <dbReference type="ChEBI" id="CHEBI:18420"/>
        <label>1</label>
        <note>catalytic</note>
    </ligand>
</feature>
<keyword evidence="1" id="KW-0479">Metal-binding</keyword>
<feature type="binding site" evidence="1">
    <location>
        <position position="280"/>
    </location>
    <ligand>
        <name>Mg(2+)</name>
        <dbReference type="ChEBI" id="CHEBI:18420"/>
        <label>1</label>
        <note>catalytic</note>
    </ligand>
</feature>
<feature type="binding site" evidence="1">
    <location>
        <position position="105"/>
    </location>
    <ligand>
        <name>Mg(2+)</name>
        <dbReference type="ChEBI" id="CHEBI:18420"/>
        <label>1</label>
        <note>catalytic</note>
    </ligand>
</feature>
<gene>
    <name evidence="2" type="ORF">WN50_11745</name>
</gene>
<dbReference type="GO" id="GO:0046872">
    <property type="term" value="F:metal ion binding"/>
    <property type="evidence" value="ECO:0007669"/>
    <property type="project" value="UniProtKB-KW"/>
</dbReference>
<comment type="caution">
    <text evidence="2">The sequence shown here is derived from an EMBL/GenBank/DDBJ whole genome shotgun (WGS) entry which is preliminary data.</text>
</comment>
<dbReference type="PANTHER" id="PTHR20854:SF4">
    <property type="entry name" value="INOSITOL-1-MONOPHOSPHATASE-RELATED"/>
    <property type="match status" value="1"/>
</dbReference>
<dbReference type="EMBL" id="LATL02000214">
    <property type="protein sequence ID" value="KKD37919.2"/>
    <property type="molecule type" value="Genomic_DNA"/>
</dbReference>
<dbReference type="PATRIC" id="fig|1637645.4.peg.4248"/>
<evidence type="ECO:0000256" key="1">
    <source>
        <dbReference type="PIRSR" id="PIRSR600760-2"/>
    </source>
</evidence>
<comment type="cofactor">
    <cofactor evidence="1">
        <name>Mg(2+)</name>
        <dbReference type="ChEBI" id="CHEBI:18420"/>
    </cofactor>
</comment>
<dbReference type="Gene3D" id="3.30.540.10">
    <property type="entry name" value="Fructose-1,6-Bisphosphatase, subunit A, domain 1"/>
    <property type="match status" value="2"/>
</dbReference>
<dbReference type="Gene3D" id="3.40.190.80">
    <property type="match status" value="1"/>
</dbReference>
<protein>
    <submittedName>
        <fullName evidence="2">Inositol-1-monophosphatase</fullName>
    </submittedName>
</protein>
<dbReference type="GO" id="GO:0008934">
    <property type="term" value="F:inositol monophosphate 1-phosphatase activity"/>
    <property type="evidence" value="ECO:0007669"/>
    <property type="project" value="TreeGrafter"/>
</dbReference>
<dbReference type="InterPro" id="IPR000760">
    <property type="entry name" value="Inositol_monophosphatase-like"/>
</dbReference>
<dbReference type="AlphaFoldDB" id="A0A0F5YG83"/>
<reference evidence="2 3" key="1">
    <citation type="submission" date="2015-06" db="EMBL/GenBank/DDBJ databases">
        <title>Draft genome assembly of filamentous brackish cyanobacterium Limnoraphis robusta strain CS-951.</title>
        <authorList>
            <person name="Willis A."/>
            <person name="Parks M."/>
            <person name="Burford M.A."/>
        </authorList>
    </citation>
    <scope>NUCLEOTIDE SEQUENCE [LARGE SCALE GENOMIC DNA]</scope>
    <source>
        <strain evidence="2 3">CS-951</strain>
    </source>
</reference>
<dbReference type="GO" id="GO:0006020">
    <property type="term" value="P:inositol metabolic process"/>
    <property type="evidence" value="ECO:0007669"/>
    <property type="project" value="TreeGrafter"/>
</dbReference>